<evidence type="ECO:0000256" key="1">
    <source>
        <dbReference type="ARBA" id="ARBA00004651"/>
    </source>
</evidence>
<dbReference type="GO" id="GO:0005254">
    <property type="term" value="F:chloride channel activity"/>
    <property type="evidence" value="ECO:0007669"/>
    <property type="project" value="InterPro"/>
</dbReference>
<evidence type="ECO:0000256" key="3">
    <source>
        <dbReference type="ARBA" id="ARBA00022475"/>
    </source>
</evidence>
<feature type="compositionally biased region" description="Polar residues" evidence="8">
    <location>
        <begin position="291"/>
        <end position="310"/>
    </location>
</feature>
<feature type="transmembrane region" description="Helical" evidence="9">
    <location>
        <begin position="52"/>
        <end position="75"/>
    </location>
</feature>
<keyword evidence="7 9" id="KW-0472">Membrane</keyword>
<evidence type="ECO:0000256" key="4">
    <source>
        <dbReference type="ARBA" id="ARBA00022692"/>
    </source>
</evidence>
<gene>
    <name evidence="10" type="ORF">BDQ12DRAFT_692499</name>
</gene>
<organism evidence="10 11">
    <name type="scientific">Crucibulum laeve</name>
    <dbReference type="NCBI Taxonomy" id="68775"/>
    <lineage>
        <taxon>Eukaryota</taxon>
        <taxon>Fungi</taxon>
        <taxon>Dikarya</taxon>
        <taxon>Basidiomycota</taxon>
        <taxon>Agaricomycotina</taxon>
        <taxon>Agaricomycetes</taxon>
        <taxon>Agaricomycetidae</taxon>
        <taxon>Agaricales</taxon>
        <taxon>Agaricineae</taxon>
        <taxon>Nidulariaceae</taxon>
        <taxon>Crucibulum</taxon>
    </lineage>
</organism>
<dbReference type="OrthoDB" id="1368at2759"/>
<evidence type="ECO:0000256" key="7">
    <source>
        <dbReference type="ARBA" id="ARBA00023136"/>
    </source>
</evidence>
<name>A0A5C3LJK4_9AGAR</name>
<sequence>MSPHPKSKRSSTVVRPLLPASRPGTTYEAIPRVPTYSLITWTFGRGSVIWRIWPAVLLHTIFACGVVTVSMRGILHLEIPNVMLTVLGVVIGFVISYRAMSGYDRYWMGRTCWSDIIRDSRALGRLIWFHVPPRFSNKTAEEVTSGQLQRSTKELSKVMAEKRMALDLIEGFAVALKHHIRGELGIYYEDLYHLVRPIHDHEHTAQDDISALSTSVHAPHKAQRIAAQPPVPQPHPPSSSIQDSLHSRPSSPDAFSPDPIIPATNAYGTFDDTGVSGSSSTGKHRLRRAPSSISTHSANSTHRPLLPSSQPREEDATVMGKVSGDLIPFVGFLTMIKSKFSNERPLEVLPPNVDAGELPNQIRGRQWQGPVHSSLHAKHRPRVAGGGENLPVEILRCLSEWFSVLEDRGTVPGTSLGSMIGTIAAFEDSLTGSEYKYNIFPHEPLLIIFTPFRSTVWVYLFFLPFQLVSQFGYYTIPGVAIAAFMYLGFNDLDLDLFCHAIIHADIMHLKTSPCLNAYLGPTLDPRSLHRRSTTLVELSEHEHQNGEIEGAVTGFTS</sequence>
<evidence type="ECO:0000256" key="6">
    <source>
        <dbReference type="ARBA" id="ARBA00023065"/>
    </source>
</evidence>
<dbReference type="PANTHER" id="PTHR33281:SF19">
    <property type="entry name" value="VOLTAGE-DEPENDENT ANION CHANNEL-FORMING PROTEIN YNEE"/>
    <property type="match status" value="1"/>
</dbReference>
<feature type="transmembrane region" description="Helical" evidence="9">
    <location>
        <begin position="445"/>
        <end position="465"/>
    </location>
</feature>
<dbReference type="EMBL" id="ML213675">
    <property type="protein sequence ID" value="TFK32433.1"/>
    <property type="molecule type" value="Genomic_DNA"/>
</dbReference>
<evidence type="ECO:0000256" key="9">
    <source>
        <dbReference type="SAM" id="Phobius"/>
    </source>
</evidence>
<keyword evidence="5 9" id="KW-1133">Transmembrane helix</keyword>
<protein>
    <submittedName>
        <fullName evidence="10">Bestrophin, RFP-TM, chloride channel-domain-containing protein</fullName>
    </submittedName>
</protein>
<evidence type="ECO:0000256" key="8">
    <source>
        <dbReference type="SAM" id="MobiDB-lite"/>
    </source>
</evidence>
<feature type="compositionally biased region" description="Low complexity" evidence="8">
    <location>
        <begin position="268"/>
        <end position="281"/>
    </location>
</feature>
<keyword evidence="2" id="KW-0813">Transport</keyword>
<feature type="transmembrane region" description="Helical" evidence="9">
    <location>
        <begin position="81"/>
        <end position="100"/>
    </location>
</feature>
<comment type="subcellular location">
    <subcellularLocation>
        <location evidence="1">Cell membrane</location>
        <topology evidence="1">Multi-pass membrane protein</topology>
    </subcellularLocation>
</comment>
<dbReference type="Pfam" id="PF25539">
    <property type="entry name" value="Bestrophin_2"/>
    <property type="match status" value="2"/>
</dbReference>
<dbReference type="InterPro" id="IPR044669">
    <property type="entry name" value="YneE/VCCN1/2-like"/>
</dbReference>
<keyword evidence="11" id="KW-1185">Reference proteome</keyword>
<proteinExistence type="predicted"/>
<evidence type="ECO:0000313" key="11">
    <source>
        <dbReference type="Proteomes" id="UP000308652"/>
    </source>
</evidence>
<dbReference type="STRING" id="68775.A0A5C3LJK4"/>
<feature type="transmembrane region" description="Helical" evidence="9">
    <location>
        <begin position="471"/>
        <end position="489"/>
    </location>
</feature>
<dbReference type="GO" id="GO:0005886">
    <property type="term" value="C:plasma membrane"/>
    <property type="evidence" value="ECO:0007669"/>
    <property type="project" value="UniProtKB-SubCell"/>
</dbReference>
<reference evidence="10 11" key="1">
    <citation type="journal article" date="2019" name="Nat. Ecol. Evol.">
        <title>Megaphylogeny resolves global patterns of mushroom evolution.</title>
        <authorList>
            <person name="Varga T."/>
            <person name="Krizsan K."/>
            <person name="Foldi C."/>
            <person name="Dima B."/>
            <person name="Sanchez-Garcia M."/>
            <person name="Sanchez-Ramirez S."/>
            <person name="Szollosi G.J."/>
            <person name="Szarkandi J.G."/>
            <person name="Papp V."/>
            <person name="Albert L."/>
            <person name="Andreopoulos W."/>
            <person name="Angelini C."/>
            <person name="Antonin V."/>
            <person name="Barry K.W."/>
            <person name="Bougher N.L."/>
            <person name="Buchanan P."/>
            <person name="Buyck B."/>
            <person name="Bense V."/>
            <person name="Catcheside P."/>
            <person name="Chovatia M."/>
            <person name="Cooper J."/>
            <person name="Damon W."/>
            <person name="Desjardin D."/>
            <person name="Finy P."/>
            <person name="Geml J."/>
            <person name="Haridas S."/>
            <person name="Hughes K."/>
            <person name="Justo A."/>
            <person name="Karasinski D."/>
            <person name="Kautmanova I."/>
            <person name="Kiss B."/>
            <person name="Kocsube S."/>
            <person name="Kotiranta H."/>
            <person name="LaButti K.M."/>
            <person name="Lechner B.E."/>
            <person name="Liimatainen K."/>
            <person name="Lipzen A."/>
            <person name="Lukacs Z."/>
            <person name="Mihaltcheva S."/>
            <person name="Morgado L.N."/>
            <person name="Niskanen T."/>
            <person name="Noordeloos M.E."/>
            <person name="Ohm R.A."/>
            <person name="Ortiz-Santana B."/>
            <person name="Ovrebo C."/>
            <person name="Racz N."/>
            <person name="Riley R."/>
            <person name="Savchenko A."/>
            <person name="Shiryaev A."/>
            <person name="Soop K."/>
            <person name="Spirin V."/>
            <person name="Szebenyi C."/>
            <person name="Tomsovsky M."/>
            <person name="Tulloss R.E."/>
            <person name="Uehling J."/>
            <person name="Grigoriev I.V."/>
            <person name="Vagvolgyi C."/>
            <person name="Papp T."/>
            <person name="Martin F.M."/>
            <person name="Miettinen O."/>
            <person name="Hibbett D.S."/>
            <person name="Nagy L.G."/>
        </authorList>
    </citation>
    <scope>NUCLEOTIDE SEQUENCE [LARGE SCALE GENOMIC DNA]</scope>
    <source>
        <strain evidence="10 11">CBS 166.37</strain>
    </source>
</reference>
<evidence type="ECO:0000256" key="2">
    <source>
        <dbReference type="ARBA" id="ARBA00022448"/>
    </source>
</evidence>
<dbReference type="AlphaFoldDB" id="A0A5C3LJK4"/>
<keyword evidence="4 9" id="KW-0812">Transmembrane</keyword>
<evidence type="ECO:0000313" key="10">
    <source>
        <dbReference type="EMBL" id="TFK32433.1"/>
    </source>
</evidence>
<evidence type="ECO:0000256" key="5">
    <source>
        <dbReference type="ARBA" id="ARBA00022989"/>
    </source>
</evidence>
<accession>A0A5C3LJK4</accession>
<keyword evidence="6" id="KW-0406">Ion transport</keyword>
<dbReference type="PANTHER" id="PTHR33281">
    <property type="entry name" value="UPF0187 PROTEIN YNEE"/>
    <property type="match status" value="1"/>
</dbReference>
<feature type="region of interest" description="Disordered" evidence="8">
    <location>
        <begin position="208"/>
        <end position="316"/>
    </location>
</feature>
<keyword evidence="3" id="KW-1003">Cell membrane</keyword>
<dbReference type="Proteomes" id="UP000308652">
    <property type="component" value="Unassembled WGS sequence"/>
</dbReference>